<organism evidence="2 3">
    <name type="scientific">Culter alburnus</name>
    <name type="common">Topmouth culter</name>
    <dbReference type="NCBI Taxonomy" id="194366"/>
    <lineage>
        <taxon>Eukaryota</taxon>
        <taxon>Metazoa</taxon>
        <taxon>Chordata</taxon>
        <taxon>Craniata</taxon>
        <taxon>Vertebrata</taxon>
        <taxon>Euteleostomi</taxon>
        <taxon>Actinopterygii</taxon>
        <taxon>Neopterygii</taxon>
        <taxon>Teleostei</taxon>
        <taxon>Ostariophysi</taxon>
        <taxon>Cypriniformes</taxon>
        <taxon>Xenocyprididae</taxon>
        <taxon>Xenocypridinae</taxon>
        <taxon>Culter</taxon>
    </lineage>
</organism>
<protein>
    <submittedName>
        <fullName evidence="2">Uncharacterized protein</fullName>
    </submittedName>
</protein>
<gene>
    <name evidence="2" type="ORF">ABG768_010752</name>
</gene>
<dbReference type="Proteomes" id="UP001479290">
    <property type="component" value="Unassembled WGS sequence"/>
</dbReference>
<accession>A0AAW1ZF13</accession>
<dbReference type="EMBL" id="JAWDJR010000018">
    <property type="protein sequence ID" value="KAK9958642.1"/>
    <property type="molecule type" value="Genomic_DNA"/>
</dbReference>
<feature type="region of interest" description="Disordered" evidence="1">
    <location>
        <begin position="1"/>
        <end position="49"/>
    </location>
</feature>
<reference evidence="2 3" key="1">
    <citation type="submission" date="2024-05" db="EMBL/GenBank/DDBJ databases">
        <title>A high-quality chromosomal-level genome assembly of Topmouth culter (Culter alburnus).</title>
        <authorList>
            <person name="Zhao H."/>
        </authorList>
    </citation>
    <scope>NUCLEOTIDE SEQUENCE [LARGE SCALE GENOMIC DNA]</scope>
    <source>
        <strain evidence="2">CATC2023</strain>
        <tissue evidence="2">Muscle</tissue>
    </source>
</reference>
<keyword evidence="3" id="KW-1185">Reference proteome</keyword>
<evidence type="ECO:0000256" key="1">
    <source>
        <dbReference type="SAM" id="MobiDB-lite"/>
    </source>
</evidence>
<evidence type="ECO:0000313" key="3">
    <source>
        <dbReference type="Proteomes" id="UP001479290"/>
    </source>
</evidence>
<name>A0AAW1ZF13_CULAL</name>
<sequence>QHLVTPQSAGPQHDGIDTGLPGGRGSVSERSVPNKTLLFSSPSPSDTASWAFSTLKEAPREETARNDGTPT</sequence>
<feature type="non-terminal residue" evidence="2">
    <location>
        <position position="71"/>
    </location>
</feature>
<dbReference type="AlphaFoldDB" id="A0AAW1ZF13"/>
<feature type="compositionally biased region" description="Polar residues" evidence="1">
    <location>
        <begin position="1"/>
        <end position="10"/>
    </location>
</feature>
<feature type="non-terminal residue" evidence="2">
    <location>
        <position position="1"/>
    </location>
</feature>
<comment type="caution">
    <text evidence="2">The sequence shown here is derived from an EMBL/GenBank/DDBJ whole genome shotgun (WGS) entry which is preliminary data.</text>
</comment>
<feature type="compositionally biased region" description="Polar residues" evidence="1">
    <location>
        <begin position="28"/>
        <end position="49"/>
    </location>
</feature>
<proteinExistence type="predicted"/>
<evidence type="ECO:0000313" key="2">
    <source>
        <dbReference type="EMBL" id="KAK9958642.1"/>
    </source>
</evidence>